<evidence type="ECO:0000259" key="1">
    <source>
        <dbReference type="Pfam" id="PF07859"/>
    </source>
</evidence>
<feature type="domain" description="Alpha/beta hydrolase fold-3" evidence="1">
    <location>
        <begin position="2"/>
        <end position="124"/>
    </location>
</feature>
<dbReference type="GO" id="GO:0005829">
    <property type="term" value="C:cytosol"/>
    <property type="evidence" value="ECO:0007669"/>
    <property type="project" value="TreeGrafter"/>
</dbReference>
<dbReference type="GO" id="GO:0004806">
    <property type="term" value="F:triacylglycerol lipase activity"/>
    <property type="evidence" value="ECO:0007669"/>
    <property type="project" value="TreeGrafter"/>
</dbReference>
<organism evidence="2">
    <name type="scientific">bioreactor metagenome</name>
    <dbReference type="NCBI Taxonomy" id="1076179"/>
    <lineage>
        <taxon>unclassified sequences</taxon>
        <taxon>metagenomes</taxon>
        <taxon>ecological metagenomes</taxon>
    </lineage>
</organism>
<name>A0A645EF28_9ZZZZ</name>
<dbReference type="Pfam" id="PF07859">
    <property type="entry name" value="Abhydrolase_3"/>
    <property type="match status" value="1"/>
</dbReference>
<dbReference type="EC" id="3.1.1.1" evidence="2"/>
<comment type="caution">
    <text evidence="2">The sequence shown here is derived from an EMBL/GenBank/DDBJ whole genome shotgun (WGS) entry which is preliminary data.</text>
</comment>
<dbReference type="SUPFAM" id="SSF53474">
    <property type="entry name" value="alpha/beta-Hydrolases"/>
    <property type="match status" value="1"/>
</dbReference>
<dbReference type="PANTHER" id="PTHR23025">
    <property type="entry name" value="TRIACYLGLYCEROL LIPASE"/>
    <property type="match status" value="1"/>
</dbReference>
<dbReference type="GO" id="GO:0106435">
    <property type="term" value="F:carboxylesterase activity"/>
    <property type="evidence" value="ECO:0007669"/>
    <property type="project" value="UniProtKB-EC"/>
</dbReference>
<protein>
    <submittedName>
        <fullName evidence="2">Carboxylesterase NlhH</fullName>
        <ecNumber evidence="2">3.1.1.1</ecNumber>
    </submittedName>
</protein>
<dbReference type="EMBL" id="VSSQ01045953">
    <property type="protein sequence ID" value="MPM99891.1"/>
    <property type="molecule type" value="Genomic_DNA"/>
</dbReference>
<sequence>MVITHLARERKEFPIVFQVLVYGCYDWNNIGNRKSREENGKGYRLTSYGIDWHNRNHLKDISDGLNPLVSPLLSKDFSNLPPALIITAEFDPLRDESIDYAKLLNDAGTPAYLKNYEGIIHGFLAFNQLGLEEVKDAIDLMSEKIKEAFSC</sequence>
<reference evidence="2" key="1">
    <citation type="submission" date="2019-08" db="EMBL/GenBank/DDBJ databases">
        <authorList>
            <person name="Kucharzyk K."/>
            <person name="Murdoch R.W."/>
            <person name="Higgins S."/>
            <person name="Loffler F."/>
        </authorList>
    </citation>
    <scope>NUCLEOTIDE SEQUENCE</scope>
</reference>
<dbReference type="GO" id="GO:0004771">
    <property type="term" value="F:sterol ester esterase activity"/>
    <property type="evidence" value="ECO:0007669"/>
    <property type="project" value="TreeGrafter"/>
</dbReference>
<keyword evidence="2" id="KW-0378">Hydrolase</keyword>
<evidence type="ECO:0000313" key="2">
    <source>
        <dbReference type="EMBL" id="MPM99891.1"/>
    </source>
</evidence>
<dbReference type="AlphaFoldDB" id="A0A645EF28"/>
<dbReference type="GO" id="GO:0019433">
    <property type="term" value="P:triglyceride catabolic process"/>
    <property type="evidence" value="ECO:0007669"/>
    <property type="project" value="TreeGrafter"/>
</dbReference>
<gene>
    <name evidence="2" type="primary">nlhH_5</name>
    <name evidence="2" type="ORF">SDC9_147086</name>
</gene>
<dbReference type="InterPro" id="IPR013094">
    <property type="entry name" value="AB_hydrolase_3"/>
</dbReference>
<dbReference type="InterPro" id="IPR029058">
    <property type="entry name" value="AB_hydrolase_fold"/>
</dbReference>
<accession>A0A645EF28</accession>
<proteinExistence type="predicted"/>
<dbReference type="Gene3D" id="3.40.50.1820">
    <property type="entry name" value="alpha/beta hydrolase"/>
    <property type="match status" value="1"/>
</dbReference>
<dbReference type="PANTHER" id="PTHR23025:SF4">
    <property type="entry name" value="ALPHA_BETA HYDROLASE FOLD-3 DOMAIN-CONTAINING PROTEIN"/>
    <property type="match status" value="1"/>
</dbReference>